<evidence type="ECO:0000313" key="3">
    <source>
        <dbReference type="Proteomes" id="UP001384579"/>
    </source>
</evidence>
<keyword evidence="2" id="KW-0032">Aminotransferase</keyword>
<comment type="similarity">
    <text evidence="1">Belongs to the class-IV pyridoxal-phosphate-dependent aminotransferase family.</text>
</comment>
<dbReference type="Gene3D" id="3.20.10.10">
    <property type="entry name" value="D-amino Acid Aminotransferase, subunit A, domain 2"/>
    <property type="match status" value="1"/>
</dbReference>
<gene>
    <name evidence="2" type="ORF">WMG39_03285</name>
</gene>
<dbReference type="PANTHER" id="PTHR42743">
    <property type="entry name" value="AMINO-ACID AMINOTRANSFERASE"/>
    <property type="match status" value="1"/>
</dbReference>
<comment type="caution">
    <text evidence="2">The sequence shown here is derived from an EMBL/GenBank/DDBJ whole genome shotgun (WGS) entry which is preliminary data.</text>
</comment>
<sequence>MLEQRPNFELLESLLWQPNQGYFLLNRHLERLERSAEYFNFNISLPEVYKSLESLTLTLGNIEKKVRLTVSRDGRLTLQAQTLERGILKIGASVGIARKPIDSQIPFLYHKTTYRLPYTIALESQPEYQDVLLWNEKGEMTESTIANMAIETPTGLITPPVECGLLPGTFRAELLAEGKIREESIALEDLRNTETLLLMNSVRGWMRLKKEPNQDVWKVNRFEI</sequence>
<dbReference type="InterPro" id="IPR050571">
    <property type="entry name" value="Class-IV_PLP-Dep_Aminotrnsfr"/>
</dbReference>
<dbReference type="SUPFAM" id="SSF56752">
    <property type="entry name" value="D-aminoacid aminotransferase-like PLP-dependent enzymes"/>
    <property type="match status" value="1"/>
</dbReference>
<protein>
    <submittedName>
        <fullName evidence="2">Aminotransferase class IV</fullName>
    </submittedName>
</protein>
<dbReference type="PANTHER" id="PTHR42743:SF11">
    <property type="entry name" value="AMINODEOXYCHORISMATE LYASE"/>
    <property type="match status" value="1"/>
</dbReference>
<dbReference type="RefSeq" id="WP_340517434.1">
    <property type="nucleotide sequence ID" value="NZ_JBBLXS010000023.1"/>
</dbReference>
<dbReference type="EMBL" id="JBBLXS010000023">
    <property type="protein sequence ID" value="MEK0183867.1"/>
    <property type="molecule type" value="Genomic_DNA"/>
</dbReference>
<dbReference type="InterPro" id="IPR043131">
    <property type="entry name" value="BCAT-like_N"/>
</dbReference>
<dbReference type="InterPro" id="IPR036038">
    <property type="entry name" value="Aminotransferase-like"/>
</dbReference>
<dbReference type="InterPro" id="IPR043132">
    <property type="entry name" value="BCAT-like_C"/>
</dbReference>
<keyword evidence="3" id="KW-1185">Reference proteome</keyword>
<dbReference type="Pfam" id="PF01063">
    <property type="entry name" value="Aminotran_4"/>
    <property type="match status" value="1"/>
</dbReference>
<organism evidence="2 3">
    <name type="scientific">Microcoleus anatoxicus PTRS2</name>
    <dbReference type="NCBI Taxonomy" id="2705321"/>
    <lineage>
        <taxon>Bacteria</taxon>
        <taxon>Bacillati</taxon>
        <taxon>Cyanobacteriota</taxon>
        <taxon>Cyanophyceae</taxon>
        <taxon>Oscillatoriophycideae</taxon>
        <taxon>Oscillatoriales</taxon>
        <taxon>Microcoleaceae</taxon>
        <taxon>Microcoleus</taxon>
        <taxon>Microcoleus anatoxicus</taxon>
    </lineage>
</organism>
<dbReference type="GO" id="GO:0008483">
    <property type="term" value="F:transaminase activity"/>
    <property type="evidence" value="ECO:0007669"/>
    <property type="project" value="UniProtKB-KW"/>
</dbReference>
<proteinExistence type="inferred from homology"/>
<dbReference type="Gene3D" id="3.30.470.10">
    <property type="match status" value="1"/>
</dbReference>
<evidence type="ECO:0000313" key="2">
    <source>
        <dbReference type="EMBL" id="MEK0183867.1"/>
    </source>
</evidence>
<keyword evidence="2" id="KW-0808">Transferase</keyword>
<dbReference type="Proteomes" id="UP001384579">
    <property type="component" value="Unassembled WGS sequence"/>
</dbReference>
<reference evidence="2 3" key="1">
    <citation type="journal article" date="2020" name="Harmful Algae">
        <title>Molecular and morphological characterization of a novel dihydroanatoxin-a producing Microcoleus species (cyanobacteria) from the Russian River, California, USA.</title>
        <authorList>
            <person name="Conklin K.Y."/>
            <person name="Stancheva R."/>
            <person name="Otten T.G."/>
            <person name="Fadness R."/>
            <person name="Boyer G.L."/>
            <person name="Read B."/>
            <person name="Zhang X."/>
            <person name="Sheath R.G."/>
        </authorList>
    </citation>
    <scope>NUCLEOTIDE SEQUENCE [LARGE SCALE GENOMIC DNA]</scope>
    <source>
        <strain evidence="2 3">PTRS2</strain>
    </source>
</reference>
<evidence type="ECO:0000256" key="1">
    <source>
        <dbReference type="ARBA" id="ARBA00009320"/>
    </source>
</evidence>
<accession>A0ABU8YHM8</accession>
<dbReference type="InterPro" id="IPR001544">
    <property type="entry name" value="Aminotrans_IV"/>
</dbReference>
<name>A0ABU8YHM8_9CYAN</name>